<evidence type="ECO:0000256" key="2">
    <source>
        <dbReference type="ARBA" id="ARBA00017835"/>
    </source>
</evidence>
<dbReference type="PANTHER" id="PTHR11001:SF2">
    <property type="entry name" value="MITOCHONDRIAL FISSION PROCESS PROTEIN 1"/>
    <property type="match status" value="1"/>
</dbReference>
<dbReference type="PANTHER" id="PTHR11001">
    <property type="entry name" value="MITOCHONDRIAL FISSION PROCESS PROTEIN 1"/>
    <property type="match status" value="1"/>
</dbReference>
<accession>A0A072PGC7</accession>
<dbReference type="HOGENOM" id="CLU_053720_0_0_1"/>
<dbReference type="VEuPathDB" id="FungiDB:A1O9_03754"/>
<evidence type="ECO:0000313" key="5">
    <source>
        <dbReference type="EMBL" id="KEF58911.1"/>
    </source>
</evidence>
<evidence type="ECO:0000256" key="3">
    <source>
        <dbReference type="ARBA" id="ARBA00029631"/>
    </source>
</evidence>
<dbReference type="GeneID" id="25278688"/>
<dbReference type="EMBL" id="AMGV01000003">
    <property type="protein sequence ID" value="KEF58911.1"/>
    <property type="molecule type" value="Genomic_DNA"/>
</dbReference>
<dbReference type="RefSeq" id="XP_013261501.1">
    <property type="nucleotide sequence ID" value="XM_013406047.1"/>
</dbReference>
<feature type="region of interest" description="Disordered" evidence="4">
    <location>
        <begin position="1"/>
        <end position="25"/>
    </location>
</feature>
<gene>
    <name evidence="5" type="ORF">A1O9_03754</name>
</gene>
<dbReference type="GO" id="GO:0005739">
    <property type="term" value="C:mitochondrion"/>
    <property type="evidence" value="ECO:0007669"/>
    <property type="project" value="TreeGrafter"/>
</dbReference>
<dbReference type="Proteomes" id="UP000027920">
    <property type="component" value="Unassembled WGS sequence"/>
</dbReference>
<dbReference type="GO" id="GO:0000266">
    <property type="term" value="P:mitochondrial fission"/>
    <property type="evidence" value="ECO:0007669"/>
    <property type="project" value="TreeGrafter"/>
</dbReference>
<keyword evidence="6" id="KW-1185">Reference proteome</keyword>
<reference evidence="5 6" key="1">
    <citation type="submission" date="2013-03" db="EMBL/GenBank/DDBJ databases">
        <title>The Genome Sequence of Exophiala aquamarina CBS 119918.</title>
        <authorList>
            <consortium name="The Broad Institute Genomics Platform"/>
            <person name="Cuomo C."/>
            <person name="de Hoog S."/>
            <person name="Gorbushina A."/>
            <person name="Walker B."/>
            <person name="Young S.K."/>
            <person name="Zeng Q."/>
            <person name="Gargeya S."/>
            <person name="Fitzgerald M."/>
            <person name="Haas B."/>
            <person name="Abouelleil A."/>
            <person name="Allen A.W."/>
            <person name="Alvarado L."/>
            <person name="Arachchi H.M."/>
            <person name="Berlin A.M."/>
            <person name="Chapman S.B."/>
            <person name="Gainer-Dewar J."/>
            <person name="Goldberg J."/>
            <person name="Griggs A."/>
            <person name="Gujja S."/>
            <person name="Hansen M."/>
            <person name="Howarth C."/>
            <person name="Imamovic A."/>
            <person name="Ireland A."/>
            <person name="Larimer J."/>
            <person name="McCowan C."/>
            <person name="Murphy C."/>
            <person name="Pearson M."/>
            <person name="Poon T.W."/>
            <person name="Priest M."/>
            <person name="Roberts A."/>
            <person name="Saif S."/>
            <person name="Shea T."/>
            <person name="Sisk P."/>
            <person name="Sykes S."/>
            <person name="Wortman J."/>
            <person name="Nusbaum C."/>
            <person name="Birren B."/>
        </authorList>
    </citation>
    <scope>NUCLEOTIDE SEQUENCE [LARGE SCALE GENOMIC DNA]</scope>
    <source>
        <strain evidence="5 6">CBS 119918</strain>
    </source>
</reference>
<dbReference type="InterPro" id="IPR019560">
    <property type="entry name" value="Mitochondrial_18_kDa_protein"/>
</dbReference>
<name>A0A072PGC7_9EURO</name>
<evidence type="ECO:0000256" key="1">
    <source>
        <dbReference type="ARBA" id="ARBA00009224"/>
    </source>
</evidence>
<evidence type="ECO:0000313" key="6">
    <source>
        <dbReference type="Proteomes" id="UP000027920"/>
    </source>
</evidence>
<comment type="similarity">
    <text evidence="1">Belongs to the MTFP1 family.</text>
</comment>
<protein>
    <recommendedName>
        <fullName evidence="2">Mitochondrial fission process protein 1</fullName>
    </recommendedName>
    <alternativeName>
        <fullName evidence="3">Mitochondrial 18 kDa protein</fullName>
    </alternativeName>
</protein>
<dbReference type="AlphaFoldDB" id="A0A072PGC7"/>
<comment type="caution">
    <text evidence="5">The sequence shown here is derived from an EMBL/GenBank/DDBJ whole genome shotgun (WGS) entry which is preliminary data.</text>
</comment>
<proteinExistence type="inferred from homology"/>
<organism evidence="5 6">
    <name type="scientific">Exophiala aquamarina CBS 119918</name>
    <dbReference type="NCBI Taxonomy" id="1182545"/>
    <lineage>
        <taxon>Eukaryota</taxon>
        <taxon>Fungi</taxon>
        <taxon>Dikarya</taxon>
        <taxon>Ascomycota</taxon>
        <taxon>Pezizomycotina</taxon>
        <taxon>Eurotiomycetes</taxon>
        <taxon>Chaetothyriomycetidae</taxon>
        <taxon>Chaetothyriales</taxon>
        <taxon>Herpotrichiellaceae</taxon>
        <taxon>Exophiala</taxon>
    </lineage>
</organism>
<feature type="compositionally biased region" description="Basic and acidic residues" evidence="4">
    <location>
        <begin position="1"/>
        <end position="10"/>
    </location>
</feature>
<dbReference type="OrthoDB" id="424969at2759"/>
<dbReference type="Pfam" id="PF10558">
    <property type="entry name" value="MTP18"/>
    <property type="match status" value="1"/>
</dbReference>
<sequence>MAGKNGDSDTSKPGNSAFPRGQLPKDLQKLVDREDDWVDTLYEGFGPDTTETTARYAAYANRLRTIMLSAHRYVAYTSDIGESFRPIAHPWLVRGAYGVSWAYILGDVSHEGWKAYKRNQRLLHPEGDEYKDASAVNAPMPASKAEPQSAPIHVPAIEDYRSVMAQRAVFQSVASMGLPAFTIHSIVKYSGKALKTAANTTIRTWGPIGLGLAAVPALPYMFDKPVEEAVEWTFYQAFRAIGGENAVGQRHSTGRDHDLQEEIKLAAKAKKDL</sequence>
<evidence type="ECO:0000256" key="4">
    <source>
        <dbReference type="SAM" id="MobiDB-lite"/>
    </source>
</evidence>